<proteinExistence type="predicted"/>
<keyword evidence="1" id="KW-0472">Membrane</keyword>
<sequence>MKEIIKQADTDRENPWNSGFDPTFLGDPGFHGLKGEEKQLWEVVSKKKMNNSLIVAQFILMNVFLILILA</sequence>
<evidence type="ECO:0000313" key="3">
    <source>
        <dbReference type="Proteomes" id="UP001472677"/>
    </source>
</evidence>
<accession>A0ABR2FSY1</accession>
<keyword evidence="1" id="KW-1133">Transmembrane helix</keyword>
<dbReference type="EMBL" id="JBBPBM010000004">
    <property type="protein sequence ID" value="KAK8587302.1"/>
    <property type="molecule type" value="Genomic_DNA"/>
</dbReference>
<reference evidence="2 3" key="1">
    <citation type="journal article" date="2024" name="G3 (Bethesda)">
        <title>Genome assembly of Hibiscus sabdariffa L. provides insights into metabolisms of medicinal natural products.</title>
        <authorList>
            <person name="Kim T."/>
        </authorList>
    </citation>
    <scope>NUCLEOTIDE SEQUENCE [LARGE SCALE GENOMIC DNA]</scope>
    <source>
        <strain evidence="2">TK-2024</strain>
        <tissue evidence="2">Old leaves</tissue>
    </source>
</reference>
<feature type="transmembrane region" description="Helical" evidence="1">
    <location>
        <begin position="52"/>
        <end position="69"/>
    </location>
</feature>
<evidence type="ECO:0000256" key="1">
    <source>
        <dbReference type="SAM" id="Phobius"/>
    </source>
</evidence>
<gene>
    <name evidence="2" type="ORF">V6N12_021802</name>
</gene>
<comment type="caution">
    <text evidence="2">The sequence shown here is derived from an EMBL/GenBank/DDBJ whole genome shotgun (WGS) entry which is preliminary data.</text>
</comment>
<keyword evidence="3" id="KW-1185">Reference proteome</keyword>
<keyword evidence="1" id="KW-0812">Transmembrane</keyword>
<name>A0ABR2FSY1_9ROSI</name>
<organism evidence="2 3">
    <name type="scientific">Hibiscus sabdariffa</name>
    <name type="common">roselle</name>
    <dbReference type="NCBI Taxonomy" id="183260"/>
    <lineage>
        <taxon>Eukaryota</taxon>
        <taxon>Viridiplantae</taxon>
        <taxon>Streptophyta</taxon>
        <taxon>Embryophyta</taxon>
        <taxon>Tracheophyta</taxon>
        <taxon>Spermatophyta</taxon>
        <taxon>Magnoliopsida</taxon>
        <taxon>eudicotyledons</taxon>
        <taxon>Gunneridae</taxon>
        <taxon>Pentapetalae</taxon>
        <taxon>rosids</taxon>
        <taxon>malvids</taxon>
        <taxon>Malvales</taxon>
        <taxon>Malvaceae</taxon>
        <taxon>Malvoideae</taxon>
        <taxon>Hibiscus</taxon>
    </lineage>
</organism>
<evidence type="ECO:0000313" key="2">
    <source>
        <dbReference type="EMBL" id="KAK8587302.1"/>
    </source>
</evidence>
<evidence type="ECO:0008006" key="4">
    <source>
        <dbReference type="Google" id="ProtNLM"/>
    </source>
</evidence>
<dbReference type="Proteomes" id="UP001472677">
    <property type="component" value="Unassembled WGS sequence"/>
</dbReference>
<protein>
    <recommendedName>
        <fullName evidence="4">Chlorophyll a-b binding protein, chloroplastic</fullName>
    </recommendedName>
</protein>